<keyword evidence="11" id="KW-0547">Nucleotide-binding</keyword>
<proteinExistence type="inferred from homology"/>
<keyword evidence="9 11" id="KW-0368">Histidine biosynthesis</keyword>
<dbReference type="EMBL" id="JBHSLD010000004">
    <property type="protein sequence ID" value="MFC5379721.1"/>
    <property type="molecule type" value="Genomic_DNA"/>
</dbReference>
<organism evidence="14 15">
    <name type="scientific">Aquipuribacter nitratireducens</name>
    <dbReference type="NCBI Taxonomy" id="650104"/>
    <lineage>
        <taxon>Bacteria</taxon>
        <taxon>Bacillati</taxon>
        <taxon>Actinomycetota</taxon>
        <taxon>Actinomycetes</taxon>
        <taxon>Micrococcales</taxon>
        <taxon>Intrasporangiaceae</taxon>
        <taxon>Aquipuribacter</taxon>
    </lineage>
</organism>
<keyword evidence="11" id="KW-0067">ATP-binding</keyword>
<reference evidence="15" key="1">
    <citation type="journal article" date="2019" name="Int. J. Syst. Evol. Microbiol.">
        <title>The Global Catalogue of Microorganisms (GCM) 10K type strain sequencing project: providing services to taxonomists for standard genome sequencing and annotation.</title>
        <authorList>
            <consortium name="The Broad Institute Genomics Platform"/>
            <consortium name="The Broad Institute Genome Sequencing Center for Infectious Disease"/>
            <person name="Wu L."/>
            <person name="Ma J."/>
        </authorList>
    </citation>
    <scope>NUCLEOTIDE SEQUENCE [LARGE SCALE GENOMIC DNA]</scope>
    <source>
        <strain evidence="15">CCUG 43114</strain>
    </source>
</reference>
<evidence type="ECO:0000256" key="6">
    <source>
        <dbReference type="ARBA" id="ARBA00022605"/>
    </source>
</evidence>
<keyword evidence="8 11" id="KW-0808">Transferase</keyword>
<dbReference type="Proteomes" id="UP001596122">
    <property type="component" value="Unassembled WGS sequence"/>
</dbReference>
<evidence type="ECO:0000256" key="8">
    <source>
        <dbReference type="ARBA" id="ARBA00022679"/>
    </source>
</evidence>
<dbReference type="InterPro" id="IPR020621">
    <property type="entry name" value="ATP-PRT_HisG_long"/>
</dbReference>
<keyword evidence="7 11" id="KW-0328">Glycosyltransferase</keyword>
<dbReference type="InterPro" id="IPR013115">
    <property type="entry name" value="HisG_C"/>
</dbReference>
<evidence type="ECO:0000256" key="10">
    <source>
        <dbReference type="ARBA" id="ARBA00024861"/>
    </source>
</evidence>
<dbReference type="NCBIfam" id="TIGR00070">
    <property type="entry name" value="hisG"/>
    <property type="match status" value="1"/>
</dbReference>
<keyword evidence="6 11" id="KW-0028">Amino-acid biosynthesis</keyword>
<dbReference type="InterPro" id="IPR011322">
    <property type="entry name" value="N-reg_PII-like_a/b"/>
</dbReference>
<comment type="activity regulation">
    <text evidence="11">Feedback inhibited by histidine.</text>
</comment>
<keyword evidence="11" id="KW-0460">Magnesium</keyword>
<evidence type="ECO:0000256" key="11">
    <source>
        <dbReference type="HAMAP-Rule" id="MF_00079"/>
    </source>
</evidence>
<evidence type="ECO:0000256" key="3">
    <source>
        <dbReference type="ARBA" id="ARBA00007955"/>
    </source>
</evidence>
<keyword evidence="15" id="KW-1185">Reference proteome</keyword>
<evidence type="ECO:0000256" key="5">
    <source>
        <dbReference type="ARBA" id="ARBA00020998"/>
    </source>
</evidence>
<dbReference type="Gene3D" id="3.30.70.120">
    <property type="match status" value="1"/>
</dbReference>
<name>A0ABW0GL63_9MICO</name>
<dbReference type="HAMAP" id="MF_00079">
    <property type="entry name" value="HisG_Long"/>
    <property type="match status" value="1"/>
</dbReference>
<dbReference type="InterPro" id="IPR018198">
    <property type="entry name" value="ATP_PRibTrfase_CS"/>
</dbReference>
<evidence type="ECO:0000256" key="2">
    <source>
        <dbReference type="ARBA" id="ARBA00004667"/>
    </source>
</evidence>
<comment type="similarity">
    <text evidence="3 11">Belongs to the ATP phosphoribosyltransferase family. Long subfamily.</text>
</comment>
<comment type="pathway">
    <text evidence="2 11">Amino-acid biosynthesis; L-histidine biosynthesis; L-histidine from 5-phospho-alpha-D-ribose 1-diphosphate: step 1/9.</text>
</comment>
<keyword evidence="11" id="KW-0479">Metal-binding</keyword>
<feature type="domain" description="Histidine biosynthesis HisG C-terminal" evidence="13">
    <location>
        <begin position="222"/>
        <end position="293"/>
    </location>
</feature>
<evidence type="ECO:0000259" key="12">
    <source>
        <dbReference type="Pfam" id="PF01634"/>
    </source>
</evidence>
<evidence type="ECO:0000313" key="15">
    <source>
        <dbReference type="Proteomes" id="UP001596122"/>
    </source>
</evidence>
<dbReference type="SUPFAM" id="SSF53850">
    <property type="entry name" value="Periplasmic binding protein-like II"/>
    <property type="match status" value="1"/>
</dbReference>
<dbReference type="Gene3D" id="3.40.190.10">
    <property type="entry name" value="Periplasmic binding protein-like II"/>
    <property type="match status" value="2"/>
</dbReference>
<dbReference type="GO" id="GO:0003879">
    <property type="term" value="F:ATP phosphoribosyltransferase activity"/>
    <property type="evidence" value="ECO:0007669"/>
    <property type="project" value="UniProtKB-EC"/>
</dbReference>
<dbReference type="Pfam" id="PF08029">
    <property type="entry name" value="HisG_C"/>
    <property type="match status" value="1"/>
</dbReference>
<dbReference type="PROSITE" id="PS01316">
    <property type="entry name" value="ATP_P_PHORIBOSYLTR"/>
    <property type="match status" value="1"/>
</dbReference>
<sequence length="297" mass="31816">MSTTSTTSTDGSTLRVAVPNKGSLSEAAHDILAEAGYRRRRDPKQLRMVDPDNDVEFFFLRPRDIAVYVGSGTLHVGITGRDLMLDSGAPAQEVLALGFARSTFRFAAPEDGPRSVEQLAGTRVAAAYPGLVRRWLEGRGIEAGVVGLDGAVESAVQLGIADVIADVVETGTTLRNAGLQVFGEPLLESEAVLVVPDGTQAGQTRHPSVDVLARRLTGVMTARRYVLIDYDVRNELVEKAASVTPGLESPTVSPLHDSGWSAVRAMVPRADTNRVMDELYDVGARAILVTEIHACRL</sequence>
<dbReference type="RefSeq" id="WP_340268949.1">
    <property type="nucleotide sequence ID" value="NZ_JBBEOG010000003.1"/>
</dbReference>
<keyword evidence="11" id="KW-0963">Cytoplasm</keyword>
<evidence type="ECO:0000256" key="1">
    <source>
        <dbReference type="ARBA" id="ARBA00000915"/>
    </source>
</evidence>
<comment type="subcellular location">
    <subcellularLocation>
        <location evidence="11">Cytoplasm</location>
    </subcellularLocation>
</comment>
<protein>
    <recommendedName>
        <fullName evidence="5 11">ATP phosphoribosyltransferase</fullName>
        <shortName evidence="11">ATP-PRT</shortName>
        <shortName evidence="11">ATP-PRTase</shortName>
        <ecNumber evidence="4 11">2.4.2.17</ecNumber>
    </recommendedName>
</protein>
<dbReference type="CDD" id="cd13591">
    <property type="entry name" value="PBP2_HisGL1"/>
    <property type="match status" value="1"/>
</dbReference>
<feature type="domain" description="ATP phosphoribosyltransferase catalytic" evidence="12">
    <location>
        <begin position="61"/>
        <end position="216"/>
    </location>
</feature>
<evidence type="ECO:0000256" key="4">
    <source>
        <dbReference type="ARBA" id="ARBA00011946"/>
    </source>
</evidence>
<evidence type="ECO:0000256" key="7">
    <source>
        <dbReference type="ARBA" id="ARBA00022676"/>
    </source>
</evidence>
<dbReference type="InterPro" id="IPR013820">
    <property type="entry name" value="ATP_PRibTrfase_cat"/>
</dbReference>
<comment type="function">
    <text evidence="10 11">Catalyzes the condensation of ATP and 5-phosphoribose 1-diphosphate to form N'-(5'-phosphoribosyl)-ATP (PR-ATP). Has a crucial role in the pathway because the rate of histidine biosynthesis seems to be controlled primarily by regulation of HisG enzymatic activity.</text>
</comment>
<dbReference type="InterPro" id="IPR015867">
    <property type="entry name" value="N-reg_PII/ATP_PRibTrfase_C"/>
</dbReference>
<comment type="catalytic activity">
    <reaction evidence="1 11">
        <text>1-(5-phospho-beta-D-ribosyl)-ATP + diphosphate = 5-phospho-alpha-D-ribose 1-diphosphate + ATP</text>
        <dbReference type="Rhea" id="RHEA:18473"/>
        <dbReference type="ChEBI" id="CHEBI:30616"/>
        <dbReference type="ChEBI" id="CHEBI:33019"/>
        <dbReference type="ChEBI" id="CHEBI:58017"/>
        <dbReference type="ChEBI" id="CHEBI:73183"/>
        <dbReference type="EC" id="2.4.2.17"/>
    </reaction>
</comment>
<comment type="caution">
    <text evidence="14">The sequence shown here is derived from an EMBL/GenBank/DDBJ whole genome shotgun (WGS) entry which is preliminary data.</text>
</comment>
<dbReference type="PANTHER" id="PTHR21403">
    <property type="entry name" value="ATP PHOSPHORIBOSYLTRANSFERASE ATP-PRTASE"/>
    <property type="match status" value="1"/>
</dbReference>
<gene>
    <name evidence="11 14" type="primary">hisG</name>
    <name evidence="14" type="ORF">ACFPJ6_02850</name>
</gene>
<accession>A0ABW0GL63</accession>
<dbReference type="EC" id="2.4.2.17" evidence="4 11"/>
<dbReference type="PANTHER" id="PTHR21403:SF8">
    <property type="entry name" value="ATP PHOSPHORIBOSYLTRANSFERASE"/>
    <property type="match status" value="1"/>
</dbReference>
<comment type="cofactor">
    <cofactor evidence="11">
        <name>Mg(2+)</name>
        <dbReference type="ChEBI" id="CHEBI:18420"/>
    </cofactor>
</comment>
<evidence type="ECO:0000256" key="9">
    <source>
        <dbReference type="ARBA" id="ARBA00023102"/>
    </source>
</evidence>
<dbReference type="InterPro" id="IPR001348">
    <property type="entry name" value="ATP_PRibTrfase_HisG"/>
</dbReference>
<evidence type="ECO:0000313" key="14">
    <source>
        <dbReference type="EMBL" id="MFC5379721.1"/>
    </source>
</evidence>
<evidence type="ECO:0000259" key="13">
    <source>
        <dbReference type="Pfam" id="PF08029"/>
    </source>
</evidence>
<dbReference type="NCBIfam" id="TIGR03455">
    <property type="entry name" value="HisG_C-term"/>
    <property type="match status" value="1"/>
</dbReference>
<dbReference type="SUPFAM" id="SSF54913">
    <property type="entry name" value="GlnB-like"/>
    <property type="match status" value="1"/>
</dbReference>
<dbReference type="Pfam" id="PF01634">
    <property type="entry name" value="HisG"/>
    <property type="match status" value="1"/>
</dbReference>